<reference evidence="4 5" key="1">
    <citation type="journal article" date="2020" name="bioRxiv">
        <title>Sequence and annotation of 42 cannabis genomes reveals extensive copy number variation in cannabinoid synthesis and pathogen resistance genes.</title>
        <authorList>
            <person name="Mckernan K.J."/>
            <person name="Helbert Y."/>
            <person name="Kane L.T."/>
            <person name="Ebling H."/>
            <person name="Zhang L."/>
            <person name="Liu B."/>
            <person name="Eaton Z."/>
            <person name="Mclaughlin S."/>
            <person name="Kingan S."/>
            <person name="Baybayan P."/>
            <person name="Concepcion G."/>
            <person name="Jordan M."/>
            <person name="Riva A."/>
            <person name="Barbazuk W."/>
            <person name="Harkins T."/>
        </authorList>
    </citation>
    <scope>NUCLEOTIDE SEQUENCE [LARGE SCALE GENOMIC DNA]</scope>
    <source>
        <strain evidence="5">cv. Jamaican Lion 4</strain>
        <tissue evidence="4">Leaf</tissue>
    </source>
</reference>
<feature type="domain" description="CCHC-type" evidence="3">
    <location>
        <begin position="90"/>
        <end position="105"/>
    </location>
</feature>
<feature type="region of interest" description="Disordered" evidence="2">
    <location>
        <begin position="44"/>
        <end position="94"/>
    </location>
</feature>
<dbReference type="AlphaFoldDB" id="A0A7J6HRR0"/>
<dbReference type="PROSITE" id="PS50158">
    <property type="entry name" value="ZF_CCHC"/>
    <property type="match status" value="1"/>
</dbReference>
<name>A0A7J6HRR0_CANSA</name>
<dbReference type="EMBL" id="JAATIQ010000029">
    <property type="protein sequence ID" value="KAF4397962.1"/>
    <property type="molecule type" value="Genomic_DNA"/>
</dbReference>
<evidence type="ECO:0000256" key="1">
    <source>
        <dbReference type="PROSITE-ProRule" id="PRU00047"/>
    </source>
</evidence>
<dbReference type="Gene3D" id="4.10.60.10">
    <property type="entry name" value="Zinc finger, CCHC-type"/>
    <property type="match status" value="1"/>
</dbReference>
<feature type="compositionally biased region" description="Basic residues" evidence="2">
    <location>
        <begin position="80"/>
        <end position="94"/>
    </location>
</feature>
<gene>
    <name evidence="4" type="ORF">G4B88_019683</name>
</gene>
<keyword evidence="1" id="KW-0862">Zinc</keyword>
<evidence type="ECO:0000259" key="3">
    <source>
        <dbReference type="PROSITE" id="PS50158"/>
    </source>
</evidence>
<proteinExistence type="predicted"/>
<keyword evidence="1" id="KW-0479">Metal-binding</keyword>
<evidence type="ECO:0000256" key="2">
    <source>
        <dbReference type="SAM" id="MobiDB-lite"/>
    </source>
</evidence>
<evidence type="ECO:0000313" key="4">
    <source>
        <dbReference type="EMBL" id="KAF4397962.1"/>
    </source>
</evidence>
<dbReference type="PANTHER" id="PTHR36615:SF7">
    <property type="entry name" value="PROTEIN, PUTATIVE-RELATED"/>
    <property type="match status" value="1"/>
</dbReference>
<organism evidence="4 5">
    <name type="scientific">Cannabis sativa</name>
    <name type="common">Hemp</name>
    <name type="synonym">Marijuana</name>
    <dbReference type="NCBI Taxonomy" id="3483"/>
    <lineage>
        <taxon>Eukaryota</taxon>
        <taxon>Viridiplantae</taxon>
        <taxon>Streptophyta</taxon>
        <taxon>Embryophyta</taxon>
        <taxon>Tracheophyta</taxon>
        <taxon>Spermatophyta</taxon>
        <taxon>Magnoliopsida</taxon>
        <taxon>eudicotyledons</taxon>
        <taxon>Gunneridae</taxon>
        <taxon>Pentapetalae</taxon>
        <taxon>rosids</taxon>
        <taxon>fabids</taxon>
        <taxon>Rosales</taxon>
        <taxon>Cannabaceae</taxon>
        <taxon>Cannabis</taxon>
    </lineage>
</organism>
<dbReference type="PANTHER" id="PTHR36615">
    <property type="entry name" value="PROTEIN, PUTATIVE-RELATED"/>
    <property type="match status" value="1"/>
</dbReference>
<sequence length="138" mass="15561">MESYTRNSSMINGGNMSPRNPSRPIPKRGQVKMGIVVGLAHSVASKAAKQESRTDDALMVRGRIPRRSNSKFRGNSRSNSRSKSRPRETRKCHHCGKVGHLIRNCWDLRDKRKKKKDKEDEDSNNDSNAVIDDSDGDL</sequence>
<keyword evidence="5" id="KW-1185">Reference proteome</keyword>
<keyword evidence="1" id="KW-0863">Zinc-finger</keyword>
<dbReference type="GO" id="GO:0003676">
    <property type="term" value="F:nucleic acid binding"/>
    <property type="evidence" value="ECO:0007669"/>
    <property type="project" value="InterPro"/>
</dbReference>
<dbReference type="InterPro" id="IPR036875">
    <property type="entry name" value="Znf_CCHC_sf"/>
</dbReference>
<dbReference type="Proteomes" id="UP000583929">
    <property type="component" value="Unassembled WGS sequence"/>
</dbReference>
<dbReference type="GO" id="GO:0008270">
    <property type="term" value="F:zinc ion binding"/>
    <property type="evidence" value="ECO:0007669"/>
    <property type="project" value="UniProtKB-KW"/>
</dbReference>
<accession>A0A7J6HRR0</accession>
<dbReference type="InterPro" id="IPR001878">
    <property type="entry name" value="Znf_CCHC"/>
</dbReference>
<comment type="caution">
    <text evidence="4">The sequence shown here is derived from an EMBL/GenBank/DDBJ whole genome shotgun (WGS) entry which is preliminary data.</text>
</comment>
<feature type="region of interest" description="Disordered" evidence="2">
    <location>
        <begin position="106"/>
        <end position="138"/>
    </location>
</feature>
<feature type="compositionally biased region" description="Basic and acidic residues" evidence="2">
    <location>
        <begin position="48"/>
        <end position="58"/>
    </location>
</feature>
<evidence type="ECO:0000313" key="5">
    <source>
        <dbReference type="Proteomes" id="UP000583929"/>
    </source>
</evidence>
<dbReference type="SUPFAM" id="SSF57756">
    <property type="entry name" value="Retrovirus zinc finger-like domains"/>
    <property type="match status" value="1"/>
</dbReference>
<feature type="compositionally biased region" description="Polar residues" evidence="2">
    <location>
        <begin position="1"/>
        <end position="20"/>
    </location>
</feature>
<protein>
    <recommendedName>
        <fullName evidence="3">CCHC-type domain-containing protein</fullName>
    </recommendedName>
</protein>
<feature type="region of interest" description="Disordered" evidence="2">
    <location>
        <begin position="1"/>
        <end position="30"/>
    </location>
</feature>